<dbReference type="EMBL" id="MHSH01000057">
    <property type="protein sequence ID" value="OHA39991.1"/>
    <property type="molecule type" value="Genomic_DNA"/>
</dbReference>
<keyword evidence="2" id="KW-1133">Transmembrane helix</keyword>
<keyword evidence="2" id="KW-0472">Membrane</keyword>
<feature type="region of interest" description="Disordered" evidence="1">
    <location>
        <begin position="102"/>
        <end position="122"/>
    </location>
</feature>
<keyword evidence="2" id="KW-0812">Transmembrane</keyword>
<dbReference type="Proteomes" id="UP000176429">
    <property type="component" value="Unassembled WGS sequence"/>
</dbReference>
<organism evidence="3 4">
    <name type="scientific">Candidatus Taylorbacteria bacterium RIFCSPLOWO2_02_FULL_46_40</name>
    <dbReference type="NCBI Taxonomy" id="1802329"/>
    <lineage>
        <taxon>Bacteria</taxon>
        <taxon>Candidatus Tayloriibacteriota</taxon>
    </lineage>
</organism>
<evidence type="ECO:0000256" key="1">
    <source>
        <dbReference type="SAM" id="MobiDB-lite"/>
    </source>
</evidence>
<gene>
    <name evidence="3" type="ORF">A3H68_00080</name>
</gene>
<feature type="transmembrane region" description="Helical" evidence="2">
    <location>
        <begin position="67"/>
        <end position="88"/>
    </location>
</feature>
<sequence length="122" mass="13777">MKWGNWPYWVRGGIIAVALSLLAIIALYFSGLIRVVSYTVQCLVAPCWNELHFYIFNTNIIRTQEFVFLMIGAIAAFAVMGSLGGLIYGKFRGDMLRTYPRSRGTHPENAGLWAKNESERKA</sequence>
<accession>A0A1G2NXA8</accession>
<dbReference type="AlphaFoldDB" id="A0A1G2NXA8"/>
<comment type="caution">
    <text evidence="3">The sequence shown here is derived from an EMBL/GenBank/DDBJ whole genome shotgun (WGS) entry which is preliminary data.</text>
</comment>
<name>A0A1G2NXA8_9BACT</name>
<evidence type="ECO:0000256" key="2">
    <source>
        <dbReference type="SAM" id="Phobius"/>
    </source>
</evidence>
<feature type="transmembrane region" description="Helical" evidence="2">
    <location>
        <begin position="6"/>
        <end position="28"/>
    </location>
</feature>
<protein>
    <submittedName>
        <fullName evidence="3">Uncharacterized protein</fullName>
    </submittedName>
</protein>
<proteinExistence type="predicted"/>
<reference evidence="3 4" key="1">
    <citation type="journal article" date="2016" name="Nat. Commun.">
        <title>Thousands of microbial genomes shed light on interconnected biogeochemical processes in an aquifer system.</title>
        <authorList>
            <person name="Anantharaman K."/>
            <person name="Brown C.T."/>
            <person name="Hug L.A."/>
            <person name="Sharon I."/>
            <person name="Castelle C.J."/>
            <person name="Probst A.J."/>
            <person name="Thomas B.C."/>
            <person name="Singh A."/>
            <person name="Wilkins M.J."/>
            <person name="Karaoz U."/>
            <person name="Brodie E.L."/>
            <person name="Williams K.H."/>
            <person name="Hubbard S.S."/>
            <person name="Banfield J.F."/>
        </authorList>
    </citation>
    <scope>NUCLEOTIDE SEQUENCE [LARGE SCALE GENOMIC DNA]</scope>
</reference>
<evidence type="ECO:0000313" key="4">
    <source>
        <dbReference type="Proteomes" id="UP000176429"/>
    </source>
</evidence>
<evidence type="ECO:0000313" key="3">
    <source>
        <dbReference type="EMBL" id="OHA39991.1"/>
    </source>
</evidence>